<evidence type="ECO:0000256" key="7">
    <source>
        <dbReference type="ARBA" id="ARBA00022842"/>
    </source>
</evidence>
<comment type="similarity">
    <text evidence="1">Belongs to the folylpolyglutamate synthase family.</text>
</comment>
<dbReference type="EC" id="6.3.2.17" evidence="2"/>
<gene>
    <name evidence="11" type="ORF">ACFP81_09955</name>
</gene>
<evidence type="ECO:0000259" key="10">
    <source>
        <dbReference type="Pfam" id="PF02875"/>
    </source>
</evidence>
<evidence type="ECO:0000256" key="4">
    <source>
        <dbReference type="ARBA" id="ARBA00022723"/>
    </source>
</evidence>
<dbReference type="EMBL" id="JBHSWD010000001">
    <property type="protein sequence ID" value="MFC6592288.1"/>
    <property type="molecule type" value="Genomic_DNA"/>
</dbReference>
<keyword evidence="4" id="KW-0479">Metal-binding</keyword>
<evidence type="ECO:0000256" key="9">
    <source>
        <dbReference type="ARBA" id="ARBA00047493"/>
    </source>
</evidence>
<feature type="domain" description="Mur ligase C-terminal" evidence="10">
    <location>
        <begin position="235"/>
        <end position="344"/>
    </location>
</feature>
<dbReference type="Gene3D" id="3.90.190.20">
    <property type="entry name" value="Mur ligase, C-terminal domain"/>
    <property type="match status" value="1"/>
</dbReference>
<dbReference type="SUPFAM" id="SSF53244">
    <property type="entry name" value="MurD-like peptide ligases, peptide-binding domain"/>
    <property type="match status" value="1"/>
</dbReference>
<keyword evidence="7" id="KW-0460">Magnesium</keyword>
<reference evidence="12" key="1">
    <citation type="journal article" date="2019" name="Int. J. Syst. Evol. Microbiol.">
        <title>The Global Catalogue of Microorganisms (GCM) 10K type strain sequencing project: providing services to taxonomists for standard genome sequencing and annotation.</title>
        <authorList>
            <consortium name="The Broad Institute Genomics Platform"/>
            <consortium name="The Broad Institute Genome Sequencing Center for Infectious Disease"/>
            <person name="Wu L."/>
            <person name="Ma J."/>
        </authorList>
    </citation>
    <scope>NUCLEOTIDE SEQUENCE [LARGE SCALE GENOMIC DNA]</scope>
    <source>
        <strain evidence="12">CGMCC 1.15772</strain>
    </source>
</reference>
<comment type="catalytic activity">
    <reaction evidence="9">
        <text>(6S)-5,6,7,8-tetrahydrofolyl-(gamma-L-Glu)(n) + L-glutamate + ATP = (6S)-5,6,7,8-tetrahydrofolyl-(gamma-L-Glu)(n+1) + ADP + phosphate + H(+)</text>
        <dbReference type="Rhea" id="RHEA:10580"/>
        <dbReference type="Rhea" id="RHEA-COMP:14738"/>
        <dbReference type="Rhea" id="RHEA-COMP:14740"/>
        <dbReference type="ChEBI" id="CHEBI:15378"/>
        <dbReference type="ChEBI" id="CHEBI:29985"/>
        <dbReference type="ChEBI" id="CHEBI:30616"/>
        <dbReference type="ChEBI" id="CHEBI:43474"/>
        <dbReference type="ChEBI" id="CHEBI:141005"/>
        <dbReference type="ChEBI" id="CHEBI:456216"/>
        <dbReference type="EC" id="6.3.2.17"/>
    </reaction>
</comment>
<keyword evidence="6" id="KW-0067">ATP-binding</keyword>
<dbReference type="PANTHER" id="PTHR11136">
    <property type="entry name" value="FOLYLPOLYGLUTAMATE SYNTHASE-RELATED"/>
    <property type="match status" value="1"/>
</dbReference>
<evidence type="ECO:0000256" key="5">
    <source>
        <dbReference type="ARBA" id="ARBA00022741"/>
    </source>
</evidence>
<dbReference type="InterPro" id="IPR004101">
    <property type="entry name" value="Mur_ligase_C"/>
</dbReference>
<evidence type="ECO:0000256" key="3">
    <source>
        <dbReference type="ARBA" id="ARBA00022598"/>
    </source>
</evidence>
<dbReference type="Pfam" id="PF02875">
    <property type="entry name" value="Mur_ligase_C"/>
    <property type="match status" value="1"/>
</dbReference>
<name>A0ABW1YDA0_9DEIO</name>
<comment type="caution">
    <text evidence="11">The sequence shown here is derived from an EMBL/GenBank/DDBJ whole genome shotgun (WGS) entry which is preliminary data.</text>
</comment>
<evidence type="ECO:0000313" key="12">
    <source>
        <dbReference type="Proteomes" id="UP001596297"/>
    </source>
</evidence>
<evidence type="ECO:0000256" key="6">
    <source>
        <dbReference type="ARBA" id="ARBA00022840"/>
    </source>
</evidence>
<evidence type="ECO:0000256" key="2">
    <source>
        <dbReference type="ARBA" id="ARBA00013025"/>
    </source>
</evidence>
<evidence type="ECO:0000256" key="8">
    <source>
        <dbReference type="ARBA" id="ARBA00030592"/>
    </source>
</evidence>
<dbReference type="InterPro" id="IPR001645">
    <property type="entry name" value="Folylpolyglutamate_synth"/>
</dbReference>
<keyword evidence="5" id="KW-0547">Nucleotide-binding</keyword>
<keyword evidence="12" id="KW-1185">Reference proteome</keyword>
<dbReference type="RefSeq" id="WP_380083306.1">
    <property type="nucleotide sequence ID" value="NZ_JBHSWD010000001.1"/>
</dbReference>
<dbReference type="GO" id="GO:0016874">
    <property type="term" value="F:ligase activity"/>
    <property type="evidence" value="ECO:0007669"/>
    <property type="project" value="UniProtKB-KW"/>
</dbReference>
<dbReference type="SUPFAM" id="SSF53623">
    <property type="entry name" value="MurD-like peptide ligases, catalytic domain"/>
    <property type="match status" value="1"/>
</dbReference>
<dbReference type="InterPro" id="IPR036615">
    <property type="entry name" value="Mur_ligase_C_dom_sf"/>
</dbReference>
<accession>A0ABW1YDA0</accession>
<evidence type="ECO:0000256" key="1">
    <source>
        <dbReference type="ARBA" id="ARBA00008276"/>
    </source>
</evidence>
<sequence length="362" mass="37149">MLDRLGSPDLAFPVLRVVGTNGKGSTCAALEAGLIAAGLRTGCFTSPHLHSFGERIRVQGTPLSDQEAARFIEWAKQEAPDTAFFDLTLGLAAQTLAGRVDWAVMEAGVGGASDATQALARVGAVLLTNVGLDHVGALGQSLADIARDKAGAARPGVPLLTTATAEEGLDTVRAVAEHCGAPLYTPATHPALFELPRPPALAGQHQRLNAALACAALRLLGIGDPDAALEAQHPGRMERRTVGGRQVILDGAHNSHAAQALAASLGHANTLLFGSLARKDTHATLRPLLDMVDQVVFTAPGETAVSPAELAARYGGHGVAQVSEALALALSQTREGGTLLVAGSLYLVAAVRALLDTQASDA</sequence>
<dbReference type="PANTHER" id="PTHR11136:SF0">
    <property type="entry name" value="DIHYDROFOLATE SYNTHETASE-RELATED"/>
    <property type="match status" value="1"/>
</dbReference>
<dbReference type="Proteomes" id="UP001596297">
    <property type="component" value="Unassembled WGS sequence"/>
</dbReference>
<keyword evidence="3 11" id="KW-0436">Ligase</keyword>
<dbReference type="Gene3D" id="3.40.1190.10">
    <property type="entry name" value="Mur-like, catalytic domain"/>
    <property type="match status" value="1"/>
</dbReference>
<evidence type="ECO:0000313" key="11">
    <source>
        <dbReference type="EMBL" id="MFC6592288.1"/>
    </source>
</evidence>
<dbReference type="NCBIfam" id="TIGR01499">
    <property type="entry name" value="folC"/>
    <property type="match status" value="1"/>
</dbReference>
<dbReference type="InterPro" id="IPR036565">
    <property type="entry name" value="Mur-like_cat_sf"/>
</dbReference>
<organism evidence="11 12">
    <name type="scientific">Deinococcus lacus</name>
    <dbReference type="NCBI Taxonomy" id="392561"/>
    <lineage>
        <taxon>Bacteria</taxon>
        <taxon>Thermotogati</taxon>
        <taxon>Deinococcota</taxon>
        <taxon>Deinococci</taxon>
        <taxon>Deinococcales</taxon>
        <taxon>Deinococcaceae</taxon>
        <taxon>Deinococcus</taxon>
    </lineage>
</organism>
<proteinExistence type="inferred from homology"/>
<protein>
    <recommendedName>
        <fullName evidence="2">tetrahydrofolate synthase</fullName>
        <ecNumber evidence="2">6.3.2.17</ecNumber>
    </recommendedName>
    <alternativeName>
        <fullName evidence="8">Tetrahydrofolylpolyglutamate synthase</fullName>
    </alternativeName>
</protein>